<name>A0A3A3GN87_PANTH</name>
<accession>A0A3A3GN87</accession>
<dbReference type="RefSeq" id="WP_119790169.1">
    <property type="nucleotide sequence ID" value="NZ_QYZD01000001.1"/>
</dbReference>
<evidence type="ECO:0000256" key="1">
    <source>
        <dbReference type="SAM" id="Coils"/>
    </source>
</evidence>
<feature type="coiled-coil region" evidence="1">
    <location>
        <begin position="24"/>
        <end position="75"/>
    </location>
</feature>
<dbReference type="EMBL" id="QYZD01000001">
    <property type="protein sequence ID" value="RJG26684.1"/>
    <property type="molecule type" value="Genomic_DNA"/>
</dbReference>
<dbReference type="Proteomes" id="UP000266177">
    <property type="component" value="Unassembled WGS sequence"/>
</dbReference>
<proteinExistence type="predicted"/>
<organism evidence="2 3">
    <name type="scientific">Paenibacillus thiaminolyticus</name>
    <name type="common">Bacillus thiaminolyticus</name>
    <dbReference type="NCBI Taxonomy" id="49283"/>
    <lineage>
        <taxon>Bacteria</taxon>
        <taxon>Bacillati</taxon>
        <taxon>Bacillota</taxon>
        <taxon>Bacilli</taxon>
        <taxon>Bacillales</taxon>
        <taxon>Paenibacillaceae</taxon>
        <taxon>Paenibacillus</taxon>
    </lineage>
</organism>
<keyword evidence="1" id="KW-0175">Coiled coil</keyword>
<evidence type="ECO:0000313" key="2">
    <source>
        <dbReference type="EMBL" id="RJG26684.1"/>
    </source>
</evidence>
<reference evidence="2 3" key="1">
    <citation type="submission" date="2018-09" db="EMBL/GenBank/DDBJ databases">
        <title>Paenibacillus SK2017-BO5.</title>
        <authorList>
            <person name="Piskunova J.V."/>
            <person name="Dubiley S.A."/>
            <person name="Severinov K.V."/>
        </authorList>
    </citation>
    <scope>NUCLEOTIDE SEQUENCE [LARGE SCALE GENOMIC DNA]</scope>
    <source>
        <strain evidence="2 3">BO5</strain>
    </source>
</reference>
<evidence type="ECO:0000313" key="3">
    <source>
        <dbReference type="Proteomes" id="UP000266177"/>
    </source>
</evidence>
<sequence length="144" mass="17425">MLQCECGRAISLFEKERFGRCGFCHEQKSKNMRLRLAVQEWERKEKERWEKERQEEERQRRIQELRAEKMKLLEKLQGKTICSIEVTSWERIVNDEWWEPGQIVLKMTDGTGVTFTEDYHSDGCMGYYDDYHYLGIEIEEETES</sequence>
<comment type="caution">
    <text evidence="2">The sequence shown here is derived from an EMBL/GenBank/DDBJ whole genome shotgun (WGS) entry which is preliminary data.</text>
</comment>
<protein>
    <submittedName>
        <fullName evidence="2">Uncharacterized protein</fullName>
    </submittedName>
</protein>
<dbReference type="AlphaFoldDB" id="A0A3A3GN87"/>
<gene>
    <name evidence="2" type="ORF">DQX05_01235</name>
</gene>